<evidence type="ECO:0000256" key="10">
    <source>
        <dbReference type="ARBA" id="ARBA00048617"/>
    </source>
</evidence>
<dbReference type="RefSeq" id="XP_067817702.1">
    <property type="nucleotide sequence ID" value="XM_067966150.1"/>
</dbReference>
<dbReference type="GO" id="GO:0006785">
    <property type="term" value="P:heme B biosynthetic process"/>
    <property type="evidence" value="ECO:0007669"/>
    <property type="project" value="UniProtKB-ARBA"/>
</dbReference>
<dbReference type="InterPro" id="IPR036108">
    <property type="entry name" value="4pyrrol_syn_uPrphyn_synt_sf"/>
</dbReference>
<evidence type="ECO:0000259" key="11">
    <source>
        <dbReference type="Pfam" id="PF02602"/>
    </source>
</evidence>
<evidence type="ECO:0000256" key="5">
    <source>
        <dbReference type="ARBA" id="ARBA00023239"/>
    </source>
</evidence>
<dbReference type="Gene3D" id="3.40.50.10090">
    <property type="match status" value="2"/>
</dbReference>
<dbReference type="OrthoDB" id="5595751at2759"/>
<dbReference type="FunFam" id="3.40.50.10090:FF:000003">
    <property type="entry name" value="uroporphyrinogen-III synthase"/>
    <property type="match status" value="1"/>
</dbReference>
<comment type="caution">
    <text evidence="12">The sequence shown here is derived from an EMBL/GenBank/DDBJ whole genome shotgun (WGS) entry which is preliminary data.</text>
</comment>
<name>A0A976IDD7_BRELC</name>
<evidence type="ECO:0000313" key="13">
    <source>
        <dbReference type="Proteomes" id="UP000294530"/>
    </source>
</evidence>
<dbReference type="CDD" id="cd06578">
    <property type="entry name" value="HemD"/>
    <property type="match status" value="1"/>
</dbReference>
<dbReference type="GO" id="GO:0005829">
    <property type="term" value="C:cytosol"/>
    <property type="evidence" value="ECO:0007669"/>
    <property type="project" value="TreeGrafter"/>
</dbReference>
<reference evidence="12 13" key="1">
    <citation type="journal article" date="2021" name="Genome Biol.">
        <title>AFLAP: assembly-free linkage analysis pipeline using k-mers from genome sequencing data.</title>
        <authorList>
            <person name="Fletcher K."/>
            <person name="Zhang L."/>
            <person name="Gil J."/>
            <person name="Han R."/>
            <person name="Cavanaugh K."/>
            <person name="Michelmore R."/>
        </authorList>
    </citation>
    <scope>NUCLEOTIDE SEQUENCE [LARGE SCALE GENOMIC DNA]</scope>
    <source>
        <strain evidence="12 13">SF5</strain>
    </source>
</reference>
<evidence type="ECO:0000313" key="12">
    <source>
        <dbReference type="EMBL" id="TDH68203.1"/>
    </source>
</evidence>
<keyword evidence="5" id="KW-0456">Lyase</keyword>
<dbReference type="InterPro" id="IPR003754">
    <property type="entry name" value="4pyrrol_synth_uPrphyn_synth"/>
</dbReference>
<comment type="similarity">
    <text evidence="2">Belongs to the uroporphyrinogen-III synthase family.</text>
</comment>
<dbReference type="GO" id="GO:0006780">
    <property type="term" value="P:uroporphyrinogen III biosynthetic process"/>
    <property type="evidence" value="ECO:0007669"/>
    <property type="project" value="InterPro"/>
</dbReference>
<accession>A0A976IDD7</accession>
<evidence type="ECO:0000256" key="4">
    <source>
        <dbReference type="ARBA" id="ARBA00023133"/>
    </source>
</evidence>
<comment type="catalytic activity">
    <reaction evidence="10">
        <text>hydroxymethylbilane = uroporphyrinogen III + H2O</text>
        <dbReference type="Rhea" id="RHEA:18965"/>
        <dbReference type="ChEBI" id="CHEBI:15377"/>
        <dbReference type="ChEBI" id="CHEBI:57308"/>
        <dbReference type="ChEBI" id="CHEBI:57845"/>
        <dbReference type="EC" id="4.2.1.75"/>
    </reaction>
</comment>
<keyword evidence="13" id="KW-1185">Reference proteome</keyword>
<sequence length="266" mass="29369">MADKVLLLKASDEKYTIAIEQCPGPDSSRRALKAHFKNVLTYEYINSEQLCEVLTHLEQYSGILVTSPRSAIAVTNLVNALEPMQKLHVLKKLRAKPIFSVGAATSRELLPLKVTCKGDNAGSASALSDYLHRCRALPADCRDKPMMFLCGDKRREILPESFRLRGLPLKELVVYQSCAVKNVTFPAECKVPNWIVFFSPSGIKVVKDMNLPWESIRKAAIGTVTAAALHEHALSTGKAFWNADVVAPKPNPDSLAGAIFSYEEKE</sequence>
<evidence type="ECO:0000256" key="9">
    <source>
        <dbReference type="ARBA" id="ARBA00040167"/>
    </source>
</evidence>
<dbReference type="PANTHER" id="PTHR12390">
    <property type="entry name" value="UROPORPHYRINOGEN III SYNTHASE"/>
    <property type="match status" value="1"/>
</dbReference>
<feature type="domain" description="Tetrapyrrole biosynthesis uroporphyrinogen III synthase" evidence="11">
    <location>
        <begin position="39"/>
        <end position="255"/>
    </location>
</feature>
<dbReference type="KEGG" id="blac:94351821"/>
<dbReference type="EMBL" id="SHOA02000003">
    <property type="protein sequence ID" value="TDH68203.1"/>
    <property type="molecule type" value="Genomic_DNA"/>
</dbReference>
<comment type="pathway">
    <text evidence="1">Porphyrin-containing compound metabolism; protoporphyrin-IX biosynthesis; coproporphyrinogen-III from 5-aminolevulinate: step 3/4.</text>
</comment>
<evidence type="ECO:0000256" key="6">
    <source>
        <dbReference type="ARBA" id="ARBA00023244"/>
    </source>
</evidence>
<dbReference type="Proteomes" id="UP000294530">
    <property type="component" value="Unassembled WGS sequence"/>
</dbReference>
<dbReference type="PANTHER" id="PTHR12390:SF0">
    <property type="entry name" value="UROPORPHYRINOGEN-III SYNTHASE"/>
    <property type="match status" value="1"/>
</dbReference>
<keyword evidence="4" id="KW-0350">Heme biosynthesis</keyword>
<dbReference type="Pfam" id="PF02602">
    <property type="entry name" value="HEM4"/>
    <property type="match status" value="1"/>
</dbReference>
<dbReference type="InterPro" id="IPR039793">
    <property type="entry name" value="UROS/Hem4"/>
</dbReference>
<dbReference type="AlphaFoldDB" id="A0A976IDD7"/>
<dbReference type="GeneID" id="94351821"/>
<protein>
    <recommendedName>
        <fullName evidence="9">Uroporphyrinogen-III synthase</fullName>
        <ecNumber evidence="3">4.2.1.75</ecNumber>
    </recommendedName>
    <alternativeName>
        <fullName evidence="8">Hydroxymethylbilane hydrolyase [cyclizing]</fullName>
    </alternativeName>
    <alternativeName>
        <fullName evidence="7">Uroporphyrinogen-III cosynthase</fullName>
    </alternativeName>
</protein>
<evidence type="ECO:0000256" key="7">
    <source>
        <dbReference type="ARBA" id="ARBA00031702"/>
    </source>
</evidence>
<proteinExistence type="inferred from homology"/>
<dbReference type="EC" id="4.2.1.75" evidence="3"/>
<keyword evidence="6" id="KW-0627">Porphyrin biosynthesis</keyword>
<dbReference type="SUPFAM" id="SSF69618">
    <property type="entry name" value="HemD-like"/>
    <property type="match status" value="1"/>
</dbReference>
<evidence type="ECO:0000256" key="3">
    <source>
        <dbReference type="ARBA" id="ARBA00013109"/>
    </source>
</evidence>
<dbReference type="GO" id="GO:0004852">
    <property type="term" value="F:uroporphyrinogen-III synthase activity"/>
    <property type="evidence" value="ECO:0007669"/>
    <property type="project" value="UniProtKB-EC"/>
</dbReference>
<evidence type="ECO:0000256" key="8">
    <source>
        <dbReference type="ARBA" id="ARBA00032649"/>
    </source>
</evidence>
<evidence type="ECO:0000256" key="1">
    <source>
        <dbReference type="ARBA" id="ARBA00004772"/>
    </source>
</evidence>
<organism evidence="12 13">
    <name type="scientific">Bremia lactucae</name>
    <name type="common">Lettuce downy mildew</name>
    <dbReference type="NCBI Taxonomy" id="4779"/>
    <lineage>
        <taxon>Eukaryota</taxon>
        <taxon>Sar</taxon>
        <taxon>Stramenopiles</taxon>
        <taxon>Oomycota</taxon>
        <taxon>Peronosporomycetes</taxon>
        <taxon>Peronosporales</taxon>
        <taxon>Peronosporaceae</taxon>
        <taxon>Bremia</taxon>
    </lineage>
</organism>
<evidence type="ECO:0000256" key="2">
    <source>
        <dbReference type="ARBA" id="ARBA00008133"/>
    </source>
</evidence>
<gene>
    <name evidence="12" type="ORF">CCR75_008095</name>
</gene>